<accession>A0AAN8C196</accession>
<evidence type="ECO:0000313" key="2">
    <source>
        <dbReference type="EMBL" id="KAK5894138.1"/>
    </source>
</evidence>
<keyword evidence="3" id="KW-1185">Reference proteome</keyword>
<feature type="region of interest" description="Disordered" evidence="1">
    <location>
        <begin position="1"/>
        <end position="47"/>
    </location>
</feature>
<dbReference type="EMBL" id="JAULUE010002054">
    <property type="protein sequence ID" value="KAK5894138.1"/>
    <property type="molecule type" value="Genomic_DNA"/>
</dbReference>
<feature type="compositionally biased region" description="Acidic residues" evidence="1">
    <location>
        <begin position="1"/>
        <end position="42"/>
    </location>
</feature>
<evidence type="ECO:0000313" key="3">
    <source>
        <dbReference type="Proteomes" id="UP001335648"/>
    </source>
</evidence>
<sequence>MGEGDSEDEAMGEGDSEDEAMGEGDSEDEAMGEGDSEDEAMGEGDSGMCDGSEAWVCVILGFLCCCSRVLLPAPGGTLS</sequence>
<evidence type="ECO:0000256" key="1">
    <source>
        <dbReference type="SAM" id="MobiDB-lite"/>
    </source>
</evidence>
<gene>
    <name evidence="2" type="ORF">CesoFtcFv8_010860</name>
</gene>
<organism evidence="2 3">
    <name type="scientific">Champsocephalus esox</name>
    <name type="common">pike icefish</name>
    <dbReference type="NCBI Taxonomy" id="159716"/>
    <lineage>
        <taxon>Eukaryota</taxon>
        <taxon>Metazoa</taxon>
        <taxon>Chordata</taxon>
        <taxon>Craniata</taxon>
        <taxon>Vertebrata</taxon>
        <taxon>Euteleostomi</taxon>
        <taxon>Actinopterygii</taxon>
        <taxon>Neopterygii</taxon>
        <taxon>Teleostei</taxon>
        <taxon>Neoteleostei</taxon>
        <taxon>Acanthomorphata</taxon>
        <taxon>Eupercaria</taxon>
        <taxon>Perciformes</taxon>
        <taxon>Notothenioidei</taxon>
        <taxon>Channichthyidae</taxon>
        <taxon>Champsocephalus</taxon>
    </lineage>
</organism>
<comment type="caution">
    <text evidence="2">The sequence shown here is derived from an EMBL/GenBank/DDBJ whole genome shotgun (WGS) entry which is preliminary data.</text>
</comment>
<protein>
    <submittedName>
        <fullName evidence="2">Uncharacterized protein</fullName>
    </submittedName>
</protein>
<reference evidence="2 3" key="1">
    <citation type="journal article" date="2023" name="Mol. Biol. Evol.">
        <title>Genomics of Secondarily Temperate Adaptation in the Only Non-Antarctic Icefish.</title>
        <authorList>
            <person name="Rivera-Colon A.G."/>
            <person name="Rayamajhi N."/>
            <person name="Minhas B.F."/>
            <person name="Madrigal G."/>
            <person name="Bilyk K.T."/>
            <person name="Yoon V."/>
            <person name="Hune M."/>
            <person name="Gregory S."/>
            <person name="Cheng C.H.C."/>
            <person name="Catchen J.M."/>
        </authorList>
    </citation>
    <scope>NUCLEOTIDE SEQUENCE [LARGE SCALE GENOMIC DNA]</scope>
    <source>
        <strain evidence="2">JC2023a</strain>
    </source>
</reference>
<dbReference type="Proteomes" id="UP001335648">
    <property type="component" value="Unassembled WGS sequence"/>
</dbReference>
<name>A0AAN8C196_9TELE</name>
<dbReference type="AlphaFoldDB" id="A0AAN8C196"/>
<proteinExistence type="predicted"/>